<dbReference type="Gene3D" id="1.20.1600.10">
    <property type="entry name" value="Outer membrane efflux proteins (OEP)"/>
    <property type="match status" value="1"/>
</dbReference>
<dbReference type="Proteomes" id="UP000247555">
    <property type="component" value="Unassembled WGS sequence"/>
</dbReference>
<accession>A0A318KGR6</accession>
<comment type="caution">
    <text evidence="10">The sequence shown here is derived from an EMBL/GenBank/DDBJ whole genome shotgun (WGS) entry which is preliminary data.</text>
</comment>
<evidence type="ECO:0000256" key="5">
    <source>
        <dbReference type="ARBA" id="ARBA00022729"/>
    </source>
</evidence>
<dbReference type="Gene3D" id="2.20.200.10">
    <property type="entry name" value="Outer membrane efflux proteins (OEP)"/>
    <property type="match status" value="1"/>
</dbReference>
<keyword evidence="7 9" id="KW-0564">Palmitate</keyword>
<keyword evidence="5 9" id="KW-0732">Signal</keyword>
<dbReference type="InterPro" id="IPR010131">
    <property type="entry name" value="MdtP/NodT-like"/>
</dbReference>
<reference evidence="10 11" key="1">
    <citation type="submission" date="2018-05" db="EMBL/GenBank/DDBJ databases">
        <title>Genomic Encyclopedia of Type Strains, Phase IV (KMG-IV): sequencing the most valuable type-strain genomes for metagenomic binning, comparative biology and taxonomic classification.</title>
        <authorList>
            <person name="Goeker M."/>
        </authorList>
    </citation>
    <scope>NUCLEOTIDE SEQUENCE [LARGE SCALE GENOMIC DNA]</scope>
    <source>
        <strain evidence="10 11">DSM 29661</strain>
    </source>
</reference>
<keyword evidence="8 9" id="KW-0449">Lipoprotein</keyword>
<evidence type="ECO:0000313" key="10">
    <source>
        <dbReference type="EMBL" id="PXX74062.1"/>
    </source>
</evidence>
<dbReference type="RefSeq" id="WP_158281866.1">
    <property type="nucleotide sequence ID" value="NZ_DAIMVG010000006.1"/>
</dbReference>
<proteinExistence type="inferred from homology"/>
<dbReference type="InterPro" id="IPR003423">
    <property type="entry name" value="OMP_efflux"/>
</dbReference>
<evidence type="ECO:0000256" key="9">
    <source>
        <dbReference type="RuleBase" id="RU362097"/>
    </source>
</evidence>
<evidence type="ECO:0000256" key="4">
    <source>
        <dbReference type="ARBA" id="ARBA00022692"/>
    </source>
</evidence>
<comment type="subcellular location">
    <subcellularLocation>
        <location evidence="9">Cell membrane</location>
        <topology evidence="9">Lipid-anchor</topology>
    </subcellularLocation>
    <subcellularLocation>
        <location evidence="1">Membrane</location>
    </subcellularLocation>
</comment>
<dbReference type="AlphaFoldDB" id="A0A318KGR6"/>
<keyword evidence="6 9" id="KW-0472">Membrane</keyword>
<dbReference type="GO" id="GO:0015562">
    <property type="term" value="F:efflux transmembrane transporter activity"/>
    <property type="evidence" value="ECO:0007669"/>
    <property type="project" value="InterPro"/>
</dbReference>
<evidence type="ECO:0000313" key="11">
    <source>
        <dbReference type="Proteomes" id="UP000247555"/>
    </source>
</evidence>
<dbReference type="GO" id="GO:0005886">
    <property type="term" value="C:plasma membrane"/>
    <property type="evidence" value="ECO:0007669"/>
    <property type="project" value="UniProtKB-SubCell"/>
</dbReference>
<dbReference type="PANTHER" id="PTHR30203">
    <property type="entry name" value="OUTER MEMBRANE CATION EFFLUX PROTEIN"/>
    <property type="match status" value="1"/>
</dbReference>
<evidence type="ECO:0000256" key="6">
    <source>
        <dbReference type="ARBA" id="ARBA00023136"/>
    </source>
</evidence>
<feature type="signal peptide" evidence="9">
    <location>
        <begin position="1"/>
        <end position="20"/>
    </location>
</feature>
<organism evidence="10 11">
    <name type="scientific">Rivihabitans pingtungensis</name>
    <dbReference type="NCBI Taxonomy" id="1054498"/>
    <lineage>
        <taxon>Bacteria</taxon>
        <taxon>Pseudomonadati</taxon>
        <taxon>Pseudomonadota</taxon>
        <taxon>Betaproteobacteria</taxon>
        <taxon>Neisseriales</taxon>
        <taxon>Aquaspirillaceae</taxon>
        <taxon>Rivihabitans</taxon>
    </lineage>
</organism>
<keyword evidence="11" id="KW-1185">Reference proteome</keyword>
<dbReference type="PANTHER" id="PTHR30203:SF20">
    <property type="entry name" value="MULTIDRUG RESISTANCE OUTER MEMBRANE PROTEIN MDTP-RELATED"/>
    <property type="match status" value="1"/>
</dbReference>
<gene>
    <name evidence="10" type="ORF">DFR34_13410</name>
</gene>
<keyword evidence="3 9" id="KW-1134">Transmembrane beta strand</keyword>
<sequence>MRYVFSCLAAAGALCLTACAGPGAPALPLTPPASLSGPLAQGQAAWPQGAWWRAFADPQLDALIERALADAPSMQLARARLRQAVAVGEQAGAALLPGAALNADVTRQRYSEHGMVPPPMAGSWRTSGQLSLDFAYDLDLAGGEHARRDAAQDRAQAAGADEAGARLLLSAALTHAYWGLERLHALANLAGESQASAERAAALLGQRQRAGLAHAGELAAAQSQAAAARQEALALAEQITLQRHAIAALAGQGPALANTLHRPQLRAPAGDDLPTVLPAALLGRRPDIVAARWRVEAGGREVDSARAAFYPNINLLSFIGYSAIGMSQLLQSASRVAGLGPALSLPLFDGGARRAALAGAEAGRDAQIAQYNQTVLDAVREVADQAASLRALAAQSRQTDTAQTQAAAARHSAQMRARAGLASELDALALDAPWLAQRRQAVELNTRRQQARVGLIKALGGGYASSDFAENAQ</sequence>
<dbReference type="NCBIfam" id="TIGR01845">
    <property type="entry name" value="outer_NodT"/>
    <property type="match status" value="1"/>
</dbReference>
<name>A0A318KGR6_9NEIS</name>
<evidence type="ECO:0000256" key="3">
    <source>
        <dbReference type="ARBA" id="ARBA00022452"/>
    </source>
</evidence>
<dbReference type="Pfam" id="PF02321">
    <property type="entry name" value="OEP"/>
    <property type="match status" value="2"/>
</dbReference>
<dbReference type="SUPFAM" id="SSF56954">
    <property type="entry name" value="Outer membrane efflux proteins (OEP)"/>
    <property type="match status" value="1"/>
</dbReference>
<evidence type="ECO:0000256" key="7">
    <source>
        <dbReference type="ARBA" id="ARBA00023139"/>
    </source>
</evidence>
<evidence type="ECO:0000256" key="8">
    <source>
        <dbReference type="ARBA" id="ARBA00023288"/>
    </source>
</evidence>
<dbReference type="OrthoDB" id="9770517at2"/>
<dbReference type="EMBL" id="QJKI01000034">
    <property type="protein sequence ID" value="PXX74062.1"/>
    <property type="molecule type" value="Genomic_DNA"/>
</dbReference>
<evidence type="ECO:0000256" key="2">
    <source>
        <dbReference type="ARBA" id="ARBA00007613"/>
    </source>
</evidence>
<comment type="similarity">
    <text evidence="2 9">Belongs to the outer membrane factor (OMF) (TC 1.B.17) family.</text>
</comment>
<evidence type="ECO:0000256" key="1">
    <source>
        <dbReference type="ARBA" id="ARBA00004370"/>
    </source>
</evidence>
<feature type="chain" id="PRO_5016194752" evidence="9">
    <location>
        <begin position="21"/>
        <end position="473"/>
    </location>
</feature>
<protein>
    <submittedName>
        <fullName evidence="10">NodT family efflux transporter outer membrane factor (OMF) lipoprotein</fullName>
    </submittedName>
</protein>
<keyword evidence="4 9" id="KW-0812">Transmembrane</keyword>